<dbReference type="Proteomes" id="UP000276215">
    <property type="component" value="Unassembled WGS sequence"/>
</dbReference>
<keyword evidence="3" id="KW-1185">Reference proteome</keyword>
<name>A0A3N4JW86_9PEZI</name>
<dbReference type="EMBL" id="ML120400">
    <property type="protein sequence ID" value="RPA97964.1"/>
    <property type="molecule type" value="Genomic_DNA"/>
</dbReference>
<feature type="compositionally biased region" description="Low complexity" evidence="1">
    <location>
        <begin position="91"/>
        <end position="110"/>
    </location>
</feature>
<feature type="compositionally biased region" description="Polar residues" evidence="1">
    <location>
        <begin position="1"/>
        <end position="11"/>
    </location>
</feature>
<accession>A0A3N4JW86</accession>
<sequence length="207" mass="22586">MHAVQPNSNDPSFGPEGEPFLNADRNHGDRPAYRKPSREPIPQGFAEKASGPIVEYTWPQPGRPSAVPPREKATSHLPPAAPPPRKVAKHQPPAQKTAVTAQTVATTPPKNVTKGEPAEQKRAVGTLTLDTMVMVTPTEYTTNQPTQGTLNVSLKRPATTITETIIPNELSVKLKELDGKLKGLGKGLRRLKPKIRSIVNHKKKKFQ</sequence>
<evidence type="ECO:0000313" key="2">
    <source>
        <dbReference type="EMBL" id="RPA97964.1"/>
    </source>
</evidence>
<evidence type="ECO:0000313" key="3">
    <source>
        <dbReference type="Proteomes" id="UP000276215"/>
    </source>
</evidence>
<dbReference type="AlphaFoldDB" id="A0A3N4JW86"/>
<feature type="region of interest" description="Disordered" evidence="1">
    <location>
        <begin position="1"/>
        <end position="119"/>
    </location>
</feature>
<feature type="compositionally biased region" description="Basic and acidic residues" evidence="1">
    <location>
        <begin position="24"/>
        <end position="38"/>
    </location>
</feature>
<proteinExistence type="predicted"/>
<organism evidence="2 3">
    <name type="scientific">Choiromyces venosus 120613-1</name>
    <dbReference type="NCBI Taxonomy" id="1336337"/>
    <lineage>
        <taxon>Eukaryota</taxon>
        <taxon>Fungi</taxon>
        <taxon>Dikarya</taxon>
        <taxon>Ascomycota</taxon>
        <taxon>Pezizomycotina</taxon>
        <taxon>Pezizomycetes</taxon>
        <taxon>Pezizales</taxon>
        <taxon>Tuberaceae</taxon>
        <taxon>Choiromyces</taxon>
    </lineage>
</organism>
<protein>
    <submittedName>
        <fullName evidence="2">Uncharacterized protein</fullName>
    </submittedName>
</protein>
<evidence type="ECO:0000256" key="1">
    <source>
        <dbReference type="SAM" id="MobiDB-lite"/>
    </source>
</evidence>
<reference evidence="2 3" key="1">
    <citation type="journal article" date="2018" name="Nat. Ecol. Evol.">
        <title>Pezizomycetes genomes reveal the molecular basis of ectomycorrhizal truffle lifestyle.</title>
        <authorList>
            <person name="Murat C."/>
            <person name="Payen T."/>
            <person name="Noel B."/>
            <person name="Kuo A."/>
            <person name="Morin E."/>
            <person name="Chen J."/>
            <person name="Kohler A."/>
            <person name="Krizsan K."/>
            <person name="Balestrini R."/>
            <person name="Da Silva C."/>
            <person name="Montanini B."/>
            <person name="Hainaut M."/>
            <person name="Levati E."/>
            <person name="Barry K.W."/>
            <person name="Belfiori B."/>
            <person name="Cichocki N."/>
            <person name="Clum A."/>
            <person name="Dockter R.B."/>
            <person name="Fauchery L."/>
            <person name="Guy J."/>
            <person name="Iotti M."/>
            <person name="Le Tacon F."/>
            <person name="Lindquist E.A."/>
            <person name="Lipzen A."/>
            <person name="Malagnac F."/>
            <person name="Mello A."/>
            <person name="Molinier V."/>
            <person name="Miyauchi S."/>
            <person name="Poulain J."/>
            <person name="Riccioni C."/>
            <person name="Rubini A."/>
            <person name="Sitrit Y."/>
            <person name="Splivallo R."/>
            <person name="Traeger S."/>
            <person name="Wang M."/>
            <person name="Zifcakova L."/>
            <person name="Wipf D."/>
            <person name="Zambonelli A."/>
            <person name="Paolocci F."/>
            <person name="Nowrousian M."/>
            <person name="Ottonello S."/>
            <person name="Baldrian P."/>
            <person name="Spatafora J.W."/>
            <person name="Henrissat B."/>
            <person name="Nagy L.G."/>
            <person name="Aury J.M."/>
            <person name="Wincker P."/>
            <person name="Grigoriev I.V."/>
            <person name="Bonfante P."/>
            <person name="Martin F.M."/>
        </authorList>
    </citation>
    <scope>NUCLEOTIDE SEQUENCE [LARGE SCALE GENOMIC DNA]</scope>
    <source>
        <strain evidence="2 3">120613-1</strain>
    </source>
</reference>
<gene>
    <name evidence="2" type="ORF">L873DRAFT_1809085</name>
</gene>